<dbReference type="Proteomes" id="UP000236161">
    <property type="component" value="Unassembled WGS sequence"/>
</dbReference>
<evidence type="ECO:0000313" key="1">
    <source>
        <dbReference type="EMBL" id="PKA61160.1"/>
    </source>
</evidence>
<dbReference type="EMBL" id="KZ451932">
    <property type="protein sequence ID" value="PKA61160.1"/>
    <property type="molecule type" value="Genomic_DNA"/>
</dbReference>
<accession>A0A2I0B036</accession>
<organism evidence="1 2">
    <name type="scientific">Apostasia shenzhenica</name>
    <dbReference type="NCBI Taxonomy" id="1088818"/>
    <lineage>
        <taxon>Eukaryota</taxon>
        <taxon>Viridiplantae</taxon>
        <taxon>Streptophyta</taxon>
        <taxon>Embryophyta</taxon>
        <taxon>Tracheophyta</taxon>
        <taxon>Spermatophyta</taxon>
        <taxon>Magnoliopsida</taxon>
        <taxon>Liliopsida</taxon>
        <taxon>Asparagales</taxon>
        <taxon>Orchidaceae</taxon>
        <taxon>Apostasioideae</taxon>
        <taxon>Apostasia</taxon>
    </lineage>
</organism>
<dbReference type="AlphaFoldDB" id="A0A2I0B036"/>
<proteinExistence type="predicted"/>
<reference evidence="1 2" key="1">
    <citation type="journal article" date="2017" name="Nature">
        <title>The Apostasia genome and the evolution of orchids.</title>
        <authorList>
            <person name="Zhang G.Q."/>
            <person name="Liu K.W."/>
            <person name="Li Z."/>
            <person name="Lohaus R."/>
            <person name="Hsiao Y.Y."/>
            <person name="Niu S.C."/>
            <person name="Wang J.Y."/>
            <person name="Lin Y.C."/>
            <person name="Xu Q."/>
            <person name="Chen L.J."/>
            <person name="Yoshida K."/>
            <person name="Fujiwara S."/>
            <person name="Wang Z.W."/>
            <person name="Zhang Y.Q."/>
            <person name="Mitsuda N."/>
            <person name="Wang M."/>
            <person name="Liu G.H."/>
            <person name="Pecoraro L."/>
            <person name="Huang H.X."/>
            <person name="Xiao X.J."/>
            <person name="Lin M."/>
            <person name="Wu X.Y."/>
            <person name="Wu W.L."/>
            <person name="Chen Y.Y."/>
            <person name="Chang S.B."/>
            <person name="Sakamoto S."/>
            <person name="Ohme-Takagi M."/>
            <person name="Yagi M."/>
            <person name="Zeng S.J."/>
            <person name="Shen C.Y."/>
            <person name="Yeh C.M."/>
            <person name="Luo Y.B."/>
            <person name="Tsai W.C."/>
            <person name="Van de Peer Y."/>
            <person name="Liu Z.J."/>
        </authorList>
    </citation>
    <scope>NUCLEOTIDE SEQUENCE [LARGE SCALE GENOMIC DNA]</scope>
    <source>
        <strain evidence="2">cv. Shenzhen</strain>
        <tissue evidence="1">Stem</tissue>
    </source>
</reference>
<name>A0A2I0B036_9ASPA</name>
<protein>
    <submittedName>
        <fullName evidence="1">Uncharacterized protein</fullName>
    </submittedName>
</protein>
<evidence type="ECO:0000313" key="2">
    <source>
        <dbReference type="Proteomes" id="UP000236161"/>
    </source>
</evidence>
<keyword evidence="2" id="KW-1185">Reference proteome</keyword>
<gene>
    <name evidence="1" type="ORF">AXF42_Ash006056</name>
</gene>
<sequence length="342" mass="37160">MLQPSWTLRRQALHPLFSAPPVANSGGTTSVGSILFILFPLRKTRAELSFHSPINTLEQSFKEKLSSLHVVVSRDSLFLCVFWDPLHPTSIFSGAFIETARRWWLEHAEPTPQLAARTQENHQSGRQVTRLPPQRLGVAPDLLFPPETQPVCATILPCAPLPPVAAARDPLPPVAAARDPLLPIAAARDPLLPIAAARDPLLPIAAAPAPFLPVTAPSVQSSGSSRSPRCPIPVQEVPQNPLPPCPLPQPTFFPLFLAGCNLLFTGDQAPHMDLTLSLARWIATLLSLMSFGKRQSQKTLGHPDLRPTGVPLIPVSIFRDSRLLSAIVSPTRPPSVTFWPTL</sequence>